<dbReference type="EMBL" id="JAWSTH010000047">
    <property type="protein sequence ID" value="MDW5596114.1"/>
    <property type="molecule type" value="Genomic_DNA"/>
</dbReference>
<feature type="transmembrane region" description="Helical" evidence="6">
    <location>
        <begin position="394"/>
        <end position="412"/>
    </location>
</feature>
<organism evidence="8 9">
    <name type="scientific">Conexibacter stalactiti</name>
    <dbReference type="NCBI Taxonomy" id="1940611"/>
    <lineage>
        <taxon>Bacteria</taxon>
        <taxon>Bacillati</taxon>
        <taxon>Actinomycetota</taxon>
        <taxon>Thermoleophilia</taxon>
        <taxon>Solirubrobacterales</taxon>
        <taxon>Conexibacteraceae</taxon>
        <taxon>Conexibacter</taxon>
    </lineage>
</organism>
<evidence type="ECO:0000256" key="5">
    <source>
        <dbReference type="SAM" id="MobiDB-lite"/>
    </source>
</evidence>
<dbReference type="Pfam" id="PF07690">
    <property type="entry name" value="MFS_1"/>
    <property type="match status" value="2"/>
</dbReference>
<feature type="transmembrane region" description="Helical" evidence="6">
    <location>
        <begin position="158"/>
        <end position="176"/>
    </location>
</feature>
<evidence type="ECO:0000256" key="2">
    <source>
        <dbReference type="ARBA" id="ARBA00022692"/>
    </source>
</evidence>
<evidence type="ECO:0000256" key="4">
    <source>
        <dbReference type="ARBA" id="ARBA00023136"/>
    </source>
</evidence>
<dbReference type="InterPro" id="IPR020846">
    <property type="entry name" value="MFS_dom"/>
</dbReference>
<evidence type="ECO:0000313" key="8">
    <source>
        <dbReference type="EMBL" id="MDW5596114.1"/>
    </source>
</evidence>
<keyword evidence="2 6" id="KW-0812">Transmembrane</keyword>
<feature type="transmembrane region" description="Helical" evidence="6">
    <location>
        <begin position="67"/>
        <end position="87"/>
    </location>
</feature>
<feature type="transmembrane region" description="Helical" evidence="6">
    <location>
        <begin position="99"/>
        <end position="117"/>
    </location>
</feature>
<keyword evidence="9" id="KW-1185">Reference proteome</keyword>
<feature type="transmembrane region" description="Helical" evidence="6">
    <location>
        <begin position="330"/>
        <end position="351"/>
    </location>
</feature>
<feature type="transmembrane region" description="Helical" evidence="6">
    <location>
        <begin position="304"/>
        <end position="324"/>
    </location>
</feature>
<dbReference type="InterPro" id="IPR011701">
    <property type="entry name" value="MFS"/>
</dbReference>
<keyword evidence="3 6" id="KW-1133">Transmembrane helix</keyword>
<dbReference type="InterPro" id="IPR052714">
    <property type="entry name" value="MFS_Exporter"/>
</dbReference>
<feature type="transmembrane region" description="Helical" evidence="6">
    <location>
        <begin position="237"/>
        <end position="263"/>
    </location>
</feature>
<feature type="transmembrane region" description="Helical" evidence="6">
    <location>
        <begin position="33"/>
        <end position="55"/>
    </location>
</feature>
<feature type="transmembrane region" description="Helical" evidence="6">
    <location>
        <begin position="363"/>
        <end position="388"/>
    </location>
</feature>
<dbReference type="SUPFAM" id="SSF103473">
    <property type="entry name" value="MFS general substrate transporter"/>
    <property type="match status" value="1"/>
</dbReference>
<feature type="transmembrane region" description="Helical" evidence="6">
    <location>
        <begin position="188"/>
        <end position="207"/>
    </location>
</feature>
<keyword evidence="4 6" id="KW-0472">Membrane</keyword>
<feature type="compositionally biased region" description="Pro residues" evidence="5">
    <location>
        <begin position="14"/>
        <end position="24"/>
    </location>
</feature>
<dbReference type="Proteomes" id="UP001284601">
    <property type="component" value="Unassembled WGS sequence"/>
</dbReference>
<dbReference type="InterPro" id="IPR036259">
    <property type="entry name" value="MFS_trans_sf"/>
</dbReference>
<evidence type="ECO:0000256" key="1">
    <source>
        <dbReference type="ARBA" id="ARBA00004651"/>
    </source>
</evidence>
<name>A0ABU4HTK4_9ACTN</name>
<feature type="domain" description="Major facilitator superfamily (MFS) profile" evidence="7">
    <location>
        <begin position="33"/>
        <end position="418"/>
    </location>
</feature>
<comment type="caution">
    <text evidence="8">The sequence shown here is derived from an EMBL/GenBank/DDBJ whole genome shotgun (WGS) entry which is preliminary data.</text>
</comment>
<dbReference type="PANTHER" id="PTHR23531:SF1">
    <property type="entry name" value="QUINOLENE RESISTANCE PROTEIN NORA"/>
    <property type="match status" value="1"/>
</dbReference>
<dbReference type="RefSeq" id="WP_318598493.1">
    <property type="nucleotide sequence ID" value="NZ_JAWSTH010000047.1"/>
</dbReference>
<dbReference type="Gene3D" id="1.20.1250.20">
    <property type="entry name" value="MFS general substrate transporter like domains"/>
    <property type="match status" value="1"/>
</dbReference>
<feature type="transmembrane region" description="Helical" evidence="6">
    <location>
        <begin position="123"/>
        <end position="146"/>
    </location>
</feature>
<proteinExistence type="predicted"/>
<protein>
    <submittedName>
        <fullName evidence="8">MFS transporter</fullName>
    </submittedName>
</protein>
<evidence type="ECO:0000313" key="9">
    <source>
        <dbReference type="Proteomes" id="UP001284601"/>
    </source>
</evidence>
<sequence length="436" mass="43855">MAEGLAPAARAPAPGGPGAPGPAPPRRRALDGVFWLLFGSSALSFLSIGATTPVLPLFVHDELGGNALEVGIVTGITALVAIVLRPSAGAFGDRRGRRVAALLGSLVMGAGAALLLAPELLPLVIVARLAVGLGEALLSIASMAWVIDRAPPEHRGRALGAFGMSIWLGLGLGPLIGESLRVDHGYSAVWIFCALAGLGAGALLIFAPAPRRADAPPSDALGEDGWRRFLPQIPRAALRPGAVIALALYGEGIMGAFGVIHLVDRGVPEGAHLGGAASIFTIFAAVTFAARLGAVWLVDRVGPYLCALLATAFVGAGWVLFAVADGFPAAAGGAALVGCGYALLYPALGLLVTTRVAAADRGVGLGTFMAFMDMGFGAGAVIGGVLVGLSSTGLTFWSAAAAALIGAVLLLTPGARPLRAVRSDSQLEPLGAEPHP</sequence>
<evidence type="ECO:0000259" key="7">
    <source>
        <dbReference type="PROSITE" id="PS50850"/>
    </source>
</evidence>
<evidence type="ECO:0000256" key="6">
    <source>
        <dbReference type="SAM" id="Phobius"/>
    </source>
</evidence>
<dbReference type="PANTHER" id="PTHR23531">
    <property type="entry name" value="QUINOLENE RESISTANCE PROTEIN NORA"/>
    <property type="match status" value="1"/>
</dbReference>
<gene>
    <name evidence="8" type="ORF">R7226_17335</name>
</gene>
<reference evidence="9" key="1">
    <citation type="submission" date="2023-07" db="EMBL/GenBank/DDBJ databases">
        <title>Conexibacter stalactiti sp. nov., isolated from stalactites in a lava cave and emended description of the genus Conexibacter.</title>
        <authorList>
            <person name="Lee S.D."/>
        </authorList>
    </citation>
    <scope>NUCLEOTIDE SEQUENCE [LARGE SCALE GENOMIC DNA]</scope>
    <source>
        <strain evidence="9">KCTC 39840</strain>
    </source>
</reference>
<feature type="transmembrane region" description="Helical" evidence="6">
    <location>
        <begin position="275"/>
        <end position="297"/>
    </location>
</feature>
<evidence type="ECO:0000256" key="3">
    <source>
        <dbReference type="ARBA" id="ARBA00022989"/>
    </source>
</evidence>
<dbReference type="PROSITE" id="PS50850">
    <property type="entry name" value="MFS"/>
    <property type="match status" value="1"/>
</dbReference>
<feature type="region of interest" description="Disordered" evidence="5">
    <location>
        <begin position="1"/>
        <end position="24"/>
    </location>
</feature>
<accession>A0ABU4HTK4</accession>
<comment type="subcellular location">
    <subcellularLocation>
        <location evidence="1">Cell membrane</location>
        <topology evidence="1">Multi-pass membrane protein</topology>
    </subcellularLocation>
</comment>
<feature type="compositionally biased region" description="Low complexity" evidence="5">
    <location>
        <begin position="1"/>
        <end position="13"/>
    </location>
</feature>